<accession>A0ABD5W1K6</accession>
<dbReference type="RefSeq" id="WP_267161961.1">
    <property type="nucleotide sequence ID" value="NZ_CP112972.1"/>
</dbReference>
<dbReference type="InterPro" id="IPR036812">
    <property type="entry name" value="NAD(P)_OxRdtase_dom_sf"/>
</dbReference>
<reference evidence="3 4" key="1">
    <citation type="journal article" date="2019" name="Int. J. Syst. Evol. Microbiol.">
        <title>The Global Catalogue of Microorganisms (GCM) 10K type strain sequencing project: providing services to taxonomists for standard genome sequencing and annotation.</title>
        <authorList>
            <consortium name="The Broad Institute Genomics Platform"/>
            <consortium name="The Broad Institute Genome Sequencing Center for Infectious Disease"/>
            <person name="Wu L."/>
            <person name="Ma J."/>
        </authorList>
    </citation>
    <scope>NUCLEOTIDE SEQUENCE [LARGE SCALE GENOMIC DNA]</scope>
    <source>
        <strain evidence="3 4">JCM 30072</strain>
    </source>
</reference>
<dbReference type="InterPro" id="IPR023210">
    <property type="entry name" value="NADP_OxRdtase_dom"/>
</dbReference>
<keyword evidence="4" id="KW-1185">Reference proteome</keyword>
<dbReference type="GeneID" id="76631330"/>
<dbReference type="AlphaFoldDB" id="A0ABD5W1K6"/>
<dbReference type="Proteomes" id="UP001596445">
    <property type="component" value="Unassembled WGS sequence"/>
</dbReference>
<dbReference type="CDD" id="cd19088">
    <property type="entry name" value="AKR_AKR13B1"/>
    <property type="match status" value="1"/>
</dbReference>
<evidence type="ECO:0000313" key="4">
    <source>
        <dbReference type="Proteomes" id="UP001596445"/>
    </source>
</evidence>
<comment type="caution">
    <text evidence="3">The sequence shown here is derived from an EMBL/GenBank/DDBJ whole genome shotgun (WGS) entry which is preliminary data.</text>
</comment>
<evidence type="ECO:0000259" key="2">
    <source>
        <dbReference type="Pfam" id="PF00248"/>
    </source>
</evidence>
<evidence type="ECO:0000313" key="3">
    <source>
        <dbReference type="EMBL" id="MFC7059215.1"/>
    </source>
</evidence>
<gene>
    <name evidence="3" type="ORF">ACFQQG_14815</name>
</gene>
<keyword evidence="1" id="KW-0560">Oxidoreductase</keyword>
<dbReference type="EMBL" id="JBHSZI010000001">
    <property type="protein sequence ID" value="MFC7059215.1"/>
    <property type="molecule type" value="Genomic_DNA"/>
</dbReference>
<sequence>MAVHSESDTFDIGGELSVHRLGYGAMRITGDDIIGTPDDEDSAVDIVREAVEMGVDFIDTADSYGPGVSERLLGEALTPEDDVVVATKAGLLRNSEGEWLPHGDPDYIRNQVLVSRDRLGVDTIDLYQLHRPDPDTPFEDSVTAFAELKDEGFVDHVGLSNVSVEQLETARDHVEVATVQNQYNVANRDDEDVLEACEEYNIGFIPWYPMAAGDLDELGEDLRAVADTHDATRHQIALAWLLEHSDVTLPIPGTSSLAHLEENVAAAGIELTEGEYDRLC</sequence>
<organism evidence="3 4">
    <name type="scientific">Halovenus salina</name>
    <dbReference type="NCBI Taxonomy" id="1510225"/>
    <lineage>
        <taxon>Archaea</taxon>
        <taxon>Methanobacteriati</taxon>
        <taxon>Methanobacteriota</taxon>
        <taxon>Stenosarchaea group</taxon>
        <taxon>Halobacteria</taxon>
        <taxon>Halobacteriales</taxon>
        <taxon>Haloarculaceae</taxon>
        <taxon>Halovenus</taxon>
    </lineage>
</organism>
<protein>
    <submittedName>
        <fullName evidence="3">Aldo/keto reductase</fullName>
    </submittedName>
</protein>
<dbReference type="GO" id="GO:0016491">
    <property type="term" value="F:oxidoreductase activity"/>
    <property type="evidence" value="ECO:0007669"/>
    <property type="project" value="UniProtKB-KW"/>
</dbReference>
<dbReference type="PANTHER" id="PTHR43625">
    <property type="entry name" value="AFLATOXIN B1 ALDEHYDE REDUCTASE"/>
    <property type="match status" value="1"/>
</dbReference>
<feature type="domain" description="NADP-dependent oxidoreductase" evidence="2">
    <location>
        <begin position="20"/>
        <end position="279"/>
    </location>
</feature>
<dbReference type="Pfam" id="PF00248">
    <property type="entry name" value="Aldo_ket_red"/>
    <property type="match status" value="1"/>
</dbReference>
<dbReference type="Gene3D" id="3.20.20.100">
    <property type="entry name" value="NADP-dependent oxidoreductase domain"/>
    <property type="match status" value="1"/>
</dbReference>
<dbReference type="PANTHER" id="PTHR43625:SF40">
    <property type="entry name" value="ALDO-KETO REDUCTASE YAKC [NADP(+)]"/>
    <property type="match status" value="1"/>
</dbReference>
<name>A0ABD5W1K6_9EURY</name>
<evidence type="ECO:0000256" key="1">
    <source>
        <dbReference type="ARBA" id="ARBA00023002"/>
    </source>
</evidence>
<proteinExistence type="predicted"/>
<dbReference type="InterPro" id="IPR050791">
    <property type="entry name" value="Aldo-Keto_reductase"/>
</dbReference>
<dbReference type="SUPFAM" id="SSF51430">
    <property type="entry name" value="NAD(P)-linked oxidoreductase"/>
    <property type="match status" value="1"/>
</dbReference>